<protein>
    <recommendedName>
        <fullName evidence="5">DUF4352 domain-containing protein</fullName>
    </recommendedName>
</protein>
<feature type="region of interest" description="Disordered" evidence="1">
    <location>
        <begin position="1"/>
        <end position="103"/>
    </location>
</feature>
<keyword evidence="2" id="KW-1133">Transmembrane helix</keyword>
<sequence>MTYPQDPHGWQQRGNEGQQPGAYDPNGAGYGDPYAQPGGYQPAYDPTTGQPHPDSGQPLPPGNEYQQYPTSGYPGAPTSGYPGAPTSGYPGAPTSGYPGAPTSGYPGAPTSGYPGAPTSGYPAADYGSPGYGGGYPPVPPPKKSKTGLILGIVAGVVVLLVIVGSLGVWAFTDGDEPDPKPSESVALPSPSTSPSPSDPPLLAQFKDPDLRNFARRAAATADRCEVITATIPAANNAAEALKCSYGAQYQVYFLRYKTLADRDSYAQSARGGFSDDSLVVDGDTFWTDDKQVRQGNFITGHSTSDQGRYVYWDVPGMAVSGEIYTTVTDAGATEVFWRKVR</sequence>
<evidence type="ECO:0000256" key="2">
    <source>
        <dbReference type="SAM" id="Phobius"/>
    </source>
</evidence>
<evidence type="ECO:0000313" key="4">
    <source>
        <dbReference type="Proteomes" id="UP001501676"/>
    </source>
</evidence>
<keyword evidence="2" id="KW-0472">Membrane</keyword>
<reference evidence="4" key="1">
    <citation type="journal article" date="2019" name="Int. J. Syst. Evol. Microbiol.">
        <title>The Global Catalogue of Microorganisms (GCM) 10K type strain sequencing project: providing services to taxonomists for standard genome sequencing and annotation.</title>
        <authorList>
            <consortium name="The Broad Institute Genomics Platform"/>
            <consortium name="The Broad Institute Genome Sequencing Center for Infectious Disease"/>
            <person name="Wu L."/>
            <person name="Ma J."/>
        </authorList>
    </citation>
    <scope>NUCLEOTIDE SEQUENCE [LARGE SCALE GENOMIC DNA]</scope>
    <source>
        <strain evidence="4">JCM 9458</strain>
    </source>
</reference>
<evidence type="ECO:0008006" key="5">
    <source>
        <dbReference type="Google" id="ProtNLM"/>
    </source>
</evidence>
<evidence type="ECO:0000313" key="3">
    <source>
        <dbReference type="EMBL" id="GAA3390844.1"/>
    </source>
</evidence>
<feature type="region of interest" description="Disordered" evidence="1">
    <location>
        <begin position="174"/>
        <end position="202"/>
    </location>
</feature>
<accession>A0ABP6T2Y1</accession>
<dbReference type="RefSeq" id="WP_345730290.1">
    <property type="nucleotide sequence ID" value="NZ_BAAAYN010000030.1"/>
</dbReference>
<proteinExistence type="predicted"/>
<evidence type="ECO:0000256" key="1">
    <source>
        <dbReference type="SAM" id="MobiDB-lite"/>
    </source>
</evidence>
<comment type="caution">
    <text evidence="3">The sequence shown here is derived from an EMBL/GenBank/DDBJ whole genome shotgun (WGS) entry which is preliminary data.</text>
</comment>
<keyword evidence="4" id="KW-1185">Reference proteome</keyword>
<organism evidence="3 4">
    <name type="scientific">Cryptosporangium minutisporangium</name>
    <dbReference type="NCBI Taxonomy" id="113569"/>
    <lineage>
        <taxon>Bacteria</taxon>
        <taxon>Bacillati</taxon>
        <taxon>Actinomycetota</taxon>
        <taxon>Actinomycetes</taxon>
        <taxon>Cryptosporangiales</taxon>
        <taxon>Cryptosporangiaceae</taxon>
        <taxon>Cryptosporangium</taxon>
    </lineage>
</organism>
<dbReference type="EMBL" id="BAAAYN010000030">
    <property type="protein sequence ID" value="GAA3390844.1"/>
    <property type="molecule type" value="Genomic_DNA"/>
</dbReference>
<keyword evidence="2" id="KW-0812">Transmembrane</keyword>
<feature type="transmembrane region" description="Helical" evidence="2">
    <location>
        <begin position="148"/>
        <end position="171"/>
    </location>
</feature>
<gene>
    <name evidence="3" type="ORF">GCM10020369_46380</name>
</gene>
<name>A0ABP6T2Y1_9ACTN</name>
<dbReference type="Proteomes" id="UP001501676">
    <property type="component" value="Unassembled WGS sequence"/>
</dbReference>